<keyword evidence="3" id="KW-1185">Reference proteome</keyword>
<dbReference type="EMBL" id="CP015518">
    <property type="protein sequence ID" value="APG24897.1"/>
    <property type="molecule type" value="Genomic_DNA"/>
</dbReference>
<dbReference type="OrthoDB" id="529208at2"/>
<evidence type="ECO:0000313" key="3">
    <source>
        <dbReference type="Proteomes" id="UP000182264"/>
    </source>
</evidence>
<dbReference type="GO" id="GO:0008757">
    <property type="term" value="F:S-adenosylmethionine-dependent methyltransferase activity"/>
    <property type="evidence" value="ECO:0007669"/>
    <property type="project" value="InterPro"/>
</dbReference>
<dbReference type="InterPro" id="IPR029063">
    <property type="entry name" value="SAM-dependent_MTases_sf"/>
</dbReference>
<protein>
    <recommendedName>
        <fullName evidence="1">Methyltransferase type 11 domain-containing protein</fullName>
    </recommendedName>
</protein>
<accession>A0A1L3GG54</accession>
<evidence type="ECO:0000313" key="2">
    <source>
        <dbReference type="EMBL" id="APG24897.1"/>
    </source>
</evidence>
<proteinExistence type="predicted"/>
<dbReference type="STRING" id="29542.A6070_01550"/>
<dbReference type="CDD" id="cd02440">
    <property type="entry name" value="AdoMet_MTases"/>
    <property type="match status" value="1"/>
</dbReference>
<feature type="domain" description="Methyltransferase type 11" evidence="1">
    <location>
        <begin position="42"/>
        <end position="130"/>
    </location>
</feature>
<evidence type="ECO:0000259" key="1">
    <source>
        <dbReference type="Pfam" id="PF08241"/>
    </source>
</evidence>
<dbReference type="InterPro" id="IPR013216">
    <property type="entry name" value="Methyltransf_11"/>
</dbReference>
<dbReference type="KEGG" id="pace:A6070_01550"/>
<gene>
    <name evidence="2" type="ORF">A7E75_07590</name>
</gene>
<dbReference type="Gene3D" id="3.40.50.150">
    <property type="entry name" value="Vaccinia Virus protein VP39"/>
    <property type="match status" value="1"/>
</dbReference>
<organism evidence="2 3">
    <name type="scientific">Syntrophotalea acetylenica</name>
    <name type="common">Pelobacter acetylenicus</name>
    <dbReference type="NCBI Taxonomy" id="29542"/>
    <lineage>
        <taxon>Bacteria</taxon>
        <taxon>Pseudomonadati</taxon>
        <taxon>Thermodesulfobacteriota</taxon>
        <taxon>Desulfuromonadia</taxon>
        <taxon>Desulfuromonadales</taxon>
        <taxon>Syntrophotaleaceae</taxon>
        <taxon>Syntrophotalea</taxon>
    </lineage>
</organism>
<name>A0A1L3GG54_SYNAC</name>
<dbReference type="SUPFAM" id="SSF53335">
    <property type="entry name" value="S-adenosyl-L-methionine-dependent methyltransferases"/>
    <property type="match status" value="1"/>
</dbReference>
<dbReference type="AlphaFoldDB" id="A0A1L3GG54"/>
<dbReference type="RefSeq" id="WP_072286745.1">
    <property type="nucleotide sequence ID" value="NZ_CP015455.1"/>
</dbReference>
<dbReference type="Pfam" id="PF08241">
    <property type="entry name" value="Methyltransf_11"/>
    <property type="match status" value="1"/>
</dbReference>
<dbReference type="Proteomes" id="UP000182264">
    <property type="component" value="Chromosome"/>
</dbReference>
<reference evidence="2 3" key="1">
    <citation type="journal article" date="2017" name="Genome Announc.">
        <title>Complete Genome Sequences of Two Acetylene-Fermenting Pelobacter acetylenicus Strains.</title>
        <authorList>
            <person name="Sutton J.M."/>
            <person name="Baesman S.M."/>
            <person name="Fierst J.L."/>
            <person name="Poret-Peterson A.T."/>
            <person name="Oremland R.S."/>
            <person name="Dunlap D.S."/>
            <person name="Akob D.M."/>
        </authorList>
    </citation>
    <scope>NUCLEOTIDE SEQUENCE [LARGE SCALE GENOMIC DNA]</scope>
    <source>
        <strain evidence="2 3">DSM 3247</strain>
    </source>
</reference>
<sequence length="203" mass="22678">MTRGQGPEPRYFEACKSAFWQEVFRYELEYLVQHLQGCREVLSVGCGPATIEAELVRHGFRVTGLDVSSEALSRAPDTVRTVLARAEEMPFPPDTFDAVIYVASLQFVADYARALEKTVPVLRPGGRLILMLLNPASKFFQKKQGEPGSYVAGIRHTDLKAMKNAAARYFSVRSEYFLGIEGDAISREADREHAALYVILGTR</sequence>
<dbReference type="PANTHER" id="PTHR43861">
    <property type="entry name" value="TRANS-ACONITATE 2-METHYLTRANSFERASE-RELATED"/>
    <property type="match status" value="1"/>
</dbReference>